<comment type="caution">
    <text evidence="1">The sequence shown here is derived from an EMBL/GenBank/DDBJ whole genome shotgun (WGS) entry which is preliminary data.</text>
</comment>
<name>A0ACC0FQS4_9ERIC</name>
<reference evidence="1 2" key="1">
    <citation type="journal article" date="2022" name="Plant J.">
        <title>Chromosome-level genome of Camellia lanceoleosa provides a valuable resource for understanding genome evolution and self-incompatibility.</title>
        <authorList>
            <person name="Gong W."/>
            <person name="Xiao S."/>
            <person name="Wang L."/>
            <person name="Liao Z."/>
            <person name="Chang Y."/>
            <person name="Mo W."/>
            <person name="Hu G."/>
            <person name="Li W."/>
            <person name="Zhao G."/>
            <person name="Zhu H."/>
            <person name="Hu X."/>
            <person name="Ji K."/>
            <person name="Xiang X."/>
            <person name="Song Q."/>
            <person name="Yuan D."/>
            <person name="Jin S."/>
            <person name="Zhang L."/>
        </authorList>
    </citation>
    <scope>NUCLEOTIDE SEQUENCE [LARGE SCALE GENOMIC DNA]</scope>
    <source>
        <strain evidence="1">SQ_2022a</strain>
    </source>
</reference>
<keyword evidence="2" id="KW-1185">Reference proteome</keyword>
<dbReference type="EMBL" id="CM045770">
    <property type="protein sequence ID" value="KAI7990884.1"/>
    <property type="molecule type" value="Genomic_DNA"/>
</dbReference>
<evidence type="ECO:0000313" key="2">
    <source>
        <dbReference type="Proteomes" id="UP001060215"/>
    </source>
</evidence>
<sequence>MMYDSSPRCYAQCGFAQSQQAYDSVVNELFSTLDMVDDHLSSFRFRRKKRRAGGGVPVSNGKVKKNLAFKNPMDFLVDGENIVHQFSVMFARIYFSGLNPFLKTSRYLTMLPMYPKLGNMLILGVAFNCLDPVLTIVTGLSVRHPFLTPMDKKDVSQASHLCMIR</sequence>
<protein>
    <submittedName>
        <fullName evidence="1">Uncharacterized protein</fullName>
    </submittedName>
</protein>
<organism evidence="1 2">
    <name type="scientific">Camellia lanceoleosa</name>
    <dbReference type="NCBI Taxonomy" id="1840588"/>
    <lineage>
        <taxon>Eukaryota</taxon>
        <taxon>Viridiplantae</taxon>
        <taxon>Streptophyta</taxon>
        <taxon>Embryophyta</taxon>
        <taxon>Tracheophyta</taxon>
        <taxon>Spermatophyta</taxon>
        <taxon>Magnoliopsida</taxon>
        <taxon>eudicotyledons</taxon>
        <taxon>Gunneridae</taxon>
        <taxon>Pentapetalae</taxon>
        <taxon>asterids</taxon>
        <taxon>Ericales</taxon>
        <taxon>Theaceae</taxon>
        <taxon>Camellia</taxon>
    </lineage>
</organism>
<proteinExistence type="predicted"/>
<gene>
    <name evidence="1" type="ORF">LOK49_LG12G03025</name>
</gene>
<evidence type="ECO:0000313" key="1">
    <source>
        <dbReference type="EMBL" id="KAI7990884.1"/>
    </source>
</evidence>
<accession>A0ACC0FQS4</accession>
<dbReference type="Proteomes" id="UP001060215">
    <property type="component" value="Chromosome 13"/>
</dbReference>